<proteinExistence type="predicted"/>
<evidence type="ECO:0000313" key="4">
    <source>
        <dbReference type="EMBL" id="KAJ2809300.1"/>
    </source>
</evidence>
<dbReference type="EMBL" id="JANBUO010000005">
    <property type="protein sequence ID" value="KAJ2809300.1"/>
    <property type="molecule type" value="Genomic_DNA"/>
</dbReference>
<evidence type="ECO:0000259" key="2">
    <source>
        <dbReference type="Pfam" id="PF03810"/>
    </source>
</evidence>
<evidence type="ECO:0000313" key="5">
    <source>
        <dbReference type="Proteomes" id="UP001140094"/>
    </source>
</evidence>
<organism evidence="4 5">
    <name type="scientific">Coemansia guatemalensis</name>
    <dbReference type="NCBI Taxonomy" id="2761395"/>
    <lineage>
        <taxon>Eukaryota</taxon>
        <taxon>Fungi</taxon>
        <taxon>Fungi incertae sedis</taxon>
        <taxon>Zoopagomycota</taxon>
        <taxon>Kickxellomycotina</taxon>
        <taxon>Kickxellomycetes</taxon>
        <taxon>Kickxellales</taxon>
        <taxon>Kickxellaceae</taxon>
        <taxon>Coemansia</taxon>
    </lineage>
</organism>
<sequence>MSNQPTTNEVINALNALYQGTSLAEREQANSWLEQFQKTAQAWTTSDVILGTAELGLEPKLFAAQTLRNKIIGDFAELGEQGALSLRDSLVTHLRNARNGPQPLITQLCLSLADLAVQLGAWTDPFGDMTSTFLSDPDSVSCLLEFFAVLPEEALNERIMLGSEFYAQRSAALLTRRAGDLIQLLVQCLQQADLKADAHTRVLVCFTSWLKNGEITLMMIQNTPLLELAFAALKAEDDAVFDTAVDAICGIIYETHLDRDDEPAIVQVKNATVERQLVPQLTAVAAQMRADPHVVEGDEERMQGYCRVFTEAGEAWVHRIVLGITVFEPLVGALVDCMRFQSLDVIAMMFDFWNTLADRTVGYTTSCDPARRTLAAVFETIIDVIIGHLKYPESYDASDAHGGMTAKERDEFREFRHNIGDVLKDCVRVVGQTNALAIPYNIIVAGIERTAQLPWQDIEAALFALRAMGAEIDPTENDMLPKIMDMFARFPAHPKLRYAATLVIGRYTEWTYEHPQYVQFQLNYIAEGFKMREVAAASAQSLKYLCQDCSKYLAEHWNELLKFFNEVVASGTLDEGDVMDFSAALAHVVNAVPAPGTAPAIEAFCMPVGQELGVLLQQQPQQQQQQVPQPELPEATRQQIALLLDRLGVFLRYMQVKENESAELLISRIISEAWPLANTALQRMPADPRVSESIAKFIRVLVEFYAGVLRPFASQITDAVVAAFRQSGLGVYLWVARRILNVSHTLATEESVSLQIVTTMVAQLSDAALSVFQTTPFSDIPETTEDYFRLIERAMETAPGYMVAMPSFPFVFQAAVAALDVNHFHAQMAVLYAWSQILGPTNRHIRMAQDRRSPTGASSSVPSSPRRPQHPVQQDTYPIEQITELCVKDGFDLAGKLMHGLLRHFDRETVSEAVEVFVALTAIVSDGPNVAKAQLGEPPLPTMYEWVQAMLAQLPDSSFPSSEKQAFLADLSDHIQSRRWSQIKMLVADTAAVFWRRNKA</sequence>
<dbReference type="PANTHER" id="PTHR12363:SF53">
    <property type="entry name" value="MRNA TRANSPORT REGULATOR MTR10"/>
    <property type="match status" value="1"/>
</dbReference>
<comment type="caution">
    <text evidence="4">The sequence shown here is derived from an EMBL/GenBank/DDBJ whole genome shotgun (WGS) entry which is preliminary data.</text>
</comment>
<feature type="domain" description="Exportin-1/Importin-beta-like" evidence="3">
    <location>
        <begin position="102"/>
        <end position="247"/>
    </location>
</feature>
<dbReference type="PANTHER" id="PTHR12363">
    <property type="entry name" value="TRANSPORTIN 3 AND IMPORTIN 13"/>
    <property type="match status" value="1"/>
</dbReference>
<keyword evidence="5" id="KW-1185">Reference proteome</keyword>
<evidence type="ECO:0000256" key="1">
    <source>
        <dbReference type="SAM" id="MobiDB-lite"/>
    </source>
</evidence>
<dbReference type="GO" id="GO:0006606">
    <property type="term" value="P:protein import into nucleus"/>
    <property type="evidence" value="ECO:0007669"/>
    <property type="project" value="TreeGrafter"/>
</dbReference>
<feature type="compositionally biased region" description="Low complexity" evidence="1">
    <location>
        <begin position="854"/>
        <end position="866"/>
    </location>
</feature>
<dbReference type="Pfam" id="PF24138">
    <property type="entry name" value="TPR_TNPO3_IPO13_2nd"/>
    <property type="match status" value="1"/>
</dbReference>
<dbReference type="InterPro" id="IPR051345">
    <property type="entry name" value="Importin_beta-like_NTR"/>
</dbReference>
<gene>
    <name evidence="4" type="primary">MTR10</name>
    <name evidence="4" type="ORF">H4R20_000203</name>
</gene>
<feature type="region of interest" description="Disordered" evidence="1">
    <location>
        <begin position="848"/>
        <end position="875"/>
    </location>
</feature>
<dbReference type="InterPro" id="IPR001494">
    <property type="entry name" value="Importin-beta_N"/>
</dbReference>
<dbReference type="InterPro" id="IPR057941">
    <property type="entry name" value="TPR_TNPO3_IPO13_2nd"/>
</dbReference>
<dbReference type="GO" id="GO:0031267">
    <property type="term" value="F:small GTPase binding"/>
    <property type="evidence" value="ECO:0007669"/>
    <property type="project" value="InterPro"/>
</dbReference>
<keyword evidence="4" id="KW-0675">Receptor</keyword>
<evidence type="ECO:0000259" key="3">
    <source>
        <dbReference type="Pfam" id="PF08389"/>
    </source>
</evidence>
<dbReference type="GO" id="GO:0005737">
    <property type="term" value="C:cytoplasm"/>
    <property type="evidence" value="ECO:0007669"/>
    <property type="project" value="TreeGrafter"/>
</dbReference>
<protein>
    <submittedName>
        <fullName evidence="4">Nuclear import receptor</fullName>
    </submittedName>
</protein>
<dbReference type="InterPro" id="IPR016024">
    <property type="entry name" value="ARM-type_fold"/>
</dbReference>
<dbReference type="Pfam" id="PF24140">
    <property type="entry name" value="TPR_TNPO3_IPO13_3rd"/>
    <property type="match status" value="1"/>
</dbReference>
<accession>A0A9W8LVN2</accession>
<dbReference type="Proteomes" id="UP001140094">
    <property type="component" value="Unassembled WGS sequence"/>
</dbReference>
<dbReference type="SUPFAM" id="SSF48371">
    <property type="entry name" value="ARM repeat"/>
    <property type="match status" value="1"/>
</dbReference>
<dbReference type="OrthoDB" id="435593at2759"/>
<dbReference type="InterPro" id="IPR013598">
    <property type="entry name" value="Exportin-1/Importin-b-like"/>
</dbReference>
<dbReference type="Pfam" id="PF08389">
    <property type="entry name" value="Xpo1"/>
    <property type="match status" value="1"/>
</dbReference>
<dbReference type="Pfam" id="PF03810">
    <property type="entry name" value="IBN_N"/>
    <property type="match status" value="1"/>
</dbReference>
<dbReference type="InterPro" id="IPR057942">
    <property type="entry name" value="TPR_TNPO3_IPO13_3rd"/>
</dbReference>
<dbReference type="Gene3D" id="1.25.10.10">
    <property type="entry name" value="Leucine-rich Repeat Variant"/>
    <property type="match status" value="1"/>
</dbReference>
<reference evidence="4" key="1">
    <citation type="submission" date="2022-07" db="EMBL/GenBank/DDBJ databases">
        <title>Phylogenomic reconstructions and comparative analyses of Kickxellomycotina fungi.</title>
        <authorList>
            <person name="Reynolds N.K."/>
            <person name="Stajich J.E."/>
            <person name="Barry K."/>
            <person name="Grigoriev I.V."/>
            <person name="Crous P."/>
            <person name="Smith M.E."/>
        </authorList>
    </citation>
    <scope>NUCLEOTIDE SEQUENCE</scope>
    <source>
        <strain evidence="4">NRRL 1565</strain>
    </source>
</reference>
<feature type="domain" description="Importin N-terminal" evidence="2">
    <location>
        <begin position="29"/>
        <end position="94"/>
    </location>
</feature>
<dbReference type="AlphaFoldDB" id="A0A9W8LVN2"/>
<dbReference type="InterPro" id="IPR011989">
    <property type="entry name" value="ARM-like"/>
</dbReference>
<name>A0A9W8LVN2_9FUNG</name>